<dbReference type="InterPro" id="IPR046341">
    <property type="entry name" value="SET_dom_sf"/>
</dbReference>
<evidence type="ECO:0000313" key="3">
    <source>
        <dbReference type="EMBL" id="KAG2493705.1"/>
    </source>
</evidence>
<gene>
    <name evidence="3" type="ORF">HYH03_008219</name>
</gene>
<sequence>MQCQRLDGPRARVVSRSARGGCKHRVVASLATPPAPAAARPAQSSAQSFSSDKGSGRAVVLGLTDWALRHKLNFAGVRPDTRNGARGIYATTTLTPGDLVVSTPLSACFSVTPGEQCPFPDFLPQDVWASLPWYAQLACKLLHERALGRGSRWADYLPALPVLGSAGVDLPATWPAAHVAALQYPHLEAKVLDEQKEWARLYERLAPSLSRRRLSREDLHWALSCVRSRTFEAPHFPTSSTLKKAAGAAAAVAAAALTAAVTGGKAGLLALLPAAAAGVAVPMAWQAAEAKAAAEAGAGVMYAVVPLIDFFNHSSASQSECMFVPGRSEFRVAAGERVTGGQQVLISYGSQSNDALLQRYGFVEAAGNPHDRFVLCDVARLLARAEERAGGAVGEALQAAARPALASLDEVPVTPRGVADPATAQALAALASKLGRSPDALLAAACREALAEAPSSLQQDEEALAQLGAWEAAEAAAAEAAAKAVAETAKKAAEVKREVDAATRARDFGRAFGAEVAAAEAVASGTEAAPAAAAATEDAGEAGAQAEAEAEAAPEPEPEPVLPPAELQAFGGDVLRLRTVLAFRIAKKRVLAALAR</sequence>
<dbReference type="EMBL" id="JAEHOE010000036">
    <property type="protein sequence ID" value="KAG2493705.1"/>
    <property type="molecule type" value="Genomic_DNA"/>
</dbReference>
<keyword evidence="1" id="KW-0175">Coiled coil</keyword>
<dbReference type="GO" id="GO:0016279">
    <property type="term" value="F:protein-lysine N-methyltransferase activity"/>
    <property type="evidence" value="ECO:0007669"/>
    <property type="project" value="TreeGrafter"/>
</dbReference>
<proteinExistence type="predicted"/>
<dbReference type="Gene3D" id="3.90.1410.10">
    <property type="entry name" value="set domain protein methyltransferase, domain 1"/>
    <property type="match status" value="1"/>
</dbReference>
<dbReference type="OrthoDB" id="341421at2759"/>
<feature type="region of interest" description="Disordered" evidence="2">
    <location>
        <begin position="529"/>
        <end position="565"/>
    </location>
</feature>
<dbReference type="AlphaFoldDB" id="A0A836BYL0"/>
<dbReference type="PANTHER" id="PTHR13271">
    <property type="entry name" value="UNCHARACTERIZED PUTATIVE METHYLTRANSFERASE"/>
    <property type="match status" value="1"/>
</dbReference>
<reference evidence="3" key="1">
    <citation type="journal article" date="2020" name="bioRxiv">
        <title>Comparative genomics of Chlamydomonas.</title>
        <authorList>
            <person name="Craig R.J."/>
            <person name="Hasan A.R."/>
            <person name="Ness R.W."/>
            <person name="Keightley P.D."/>
        </authorList>
    </citation>
    <scope>NUCLEOTIDE SEQUENCE</scope>
    <source>
        <strain evidence="3">CCAP 11/70</strain>
    </source>
</reference>
<organism evidence="3 4">
    <name type="scientific">Edaphochlamys debaryana</name>
    <dbReference type="NCBI Taxonomy" id="47281"/>
    <lineage>
        <taxon>Eukaryota</taxon>
        <taxon>Viridiplantae</taxon>
        <taxon>Chlorophyta</taxon>
        <taxon>core chlorophytes</taxon>
        <taxon>Chlorophyceae</taxon>
        <taxon>CS clade</taxon>
        <taxon>Chlamydomonadales</taxon>
        <taxon>Chlamydomonadales incertae sedis</taxon>
        <taxon>Edaphochlamys</taxon>
    </lineage>
</organism>
<accession>A0A836BYL0</accession>
<evidence type="ECO:0008006" key="5">
    <source>
        <dbReference type="Google" id="ProtNLM"/>
    </source>
</evidence>
<dbReference type="CDD" id="cd10527">
    <property type="entry name" value="SET_LSMT"/>
    <property type="match status" value="1"/>
</dbReference>
<dbReference type="Proteomes" id="UP000612055">
    <property type="component" value="Unassembled WGS sequence"/>
</dbReference>
<feature type="region of interest" description="Disordered" evidence="2">
    <location>
        <begin position="33"/>
        <end position="54"/>
    </location>
</feature>
<name>A0A836BYL0_9CHLO</name>
<feature type="compositionally biased region" description="Acidic residues" evidence="2">
    <location>
        <begin position="548"/>
        <end position="558"/>
    </location>
</feature>
<evidence type="ECO:0000313" key="4">
    <source>
        <dbReference type="Proteomes" id="UP000612055"/>
    </source>
</evidence>
<dbReference type="SUPFAM" id="SSF82199">
    <property type="entry name" value="SET domain"/>
    <property type="match status" value="1"/>
</dbReference>
<feature type="coiled-coil region" evidence="1">
    <location>
        <begin position="478"/>
        <end position="505"/>
    </location>
</feature>
<feature type="compositionally biased region" description="Low complexity" evidence="2">
    <location>
        <begin position="33"/>
        <end position="51"/>
    </location>
</feature>
<dbReference type="PANTHER" id="PTHR13271:SF154">
    <property type="entry name" value="GRIP DOMAIN-CONTAINING PROTEIN"/>
    <property type="match status" value="1"/>
</dbReference>
<protein>
    <recommendedName>
        <fullName evidence="5">SET domain-containing protein</fullName>
    </recommendedName>
</protein>
<evidence type="ECO:0000256" key="1">
    <source>
        <dbReference type="SAM" id="Coils"/>
    </source>
</evidence>
<keyword evidence="4" id="KW-1185">Reference proteome</keyword>
<evidence type="ECO:0000256" key="2">
    <source>
        <dbReference type="SAM" id="MobiDB-lite"/>
    </source>
</evidence>
<comment type="caution">
    <text evidence="3">The sequence shown here is derived from an EMBL/GenBank/DDBJ whole genome shotgun (WGS) entry which is preliminary data.</text>
</comment>
<dbReference type="InterPro" id="IPR050600">
    <property type="entry name" value="SETD3_SETD6_MTase"/>
</dbReference>
<feature type="compositionally biased region" description="Low complexity" evidence="2">
    <location>
        <begin position="529"/>
        <end position="547"/>
    </location>
</feature>